<dbReference type="KEGG" id="ccat:101462056"/>
<dbReference type="InterPro" id="IPR000210">
    <property type="entry name" value="BTB/POZ_dom"/>
</dbReference>
<dbReference type="Proteomes" id="UP000606786">
    <property type="component" value="Unassembled WGS sequence"/>
</dbReference>
<dbReference type="EMBL" id="CAJHJT010000056">
    <property type="protein sequence ID" value="CAD7011272.1"/>
    <property type="molecule type" value="Genomic_DNA"/>
</dbReference>
<evidence type="ECO:0000313" key="4">
    <source>
        <dbReference type="Proteomes" id="UP000606786"/>
    </source>
</evidence>
<evidence type="ECO:0000259" key="1">
    <source>
        <dbReference type="PROSITE" id="PS50097"/>
    </source>
</evidence>
<reference evidence="3" key="2">
    <citation type="journal article" date="2014" name="BMC Genomics">
        <title>A genomic perspective to assessing quality of mass-reared SIT flies used in Mediterranean fruit fly (Ceratitis capitata) eradication in California.</title>
        <authorList>
            <person name="Calla B."/>
            <person name="Hall B."/>
            <person name="Hou S."/>
            <person name="Geib S.M."/>
        </authorList>
    </citation>
    <scope>NUCLEOTIDE SEQUENCE</scope>
</reference>
<dbReference type="PANTHER" id="PTHR45774:SF4">
    <property type="entry name" value="AXUNDEAD, ISOFORM F"/>
    <property type="match status" value="1"/>
</dbReference>
<dbReference type="PANTHER" id="PTHR45774">
    <property type="entry name" value="BTB/POZ DOMAIN-CONTAINING"/>
    <property type="match status" value="1"/>
</dbReference>
<dbReference type="GeneID" id="101462056"/>
<gene>
    <name evidence="3" type="primary">BTB6A</name>
    <name evidence="2" type="ORF">CCAP1982_LOCUS19380</name>
</gene>
<sequence length="301" mass="34799">MALNGDVWQNLSYTKKVALLGSLRTDCSFIIGRGVNAKIIGAHKSILSRGSTVFESMFNGNYQEANNNAPIPLPNVEDFADFKVILEYVYYKKMPLLDKISLERLKHVSYLADYFLLDEIVTNCHIKVVKYAAENVINLYDFVQLFEYEKRHKLDSIYVKTEQRTSIPLVEFKNTCWFDSKELLQNSSIYDLSGLDFYDLLLLPVLKLTEIERFILIENYAKINNLNMDEFVINKVSDDEDIEDKPKLISPTKEITLNEMFDLIIFSKMTAKEFKKGPASSRIWNISPEEKLEIALQLCKV</sequence>
<accession>W8BTF4</accession>
<dbReference type="SUPFAM" id="SSF54695">
    <property type="entry name" value="POZ domain"/>
    <property type="match status" value="1"/>
</dbReference>
<dbReference type="OrthoDB" id="7963723at2759"/>
<dbReference type="SMART" id="SM00225">
    <property type="entry name" value="BTB"/>
    <property type="match status" value="1"/>
</dbReference>
<dbReference type="Pfam" id="PF00651">
    <property type="entry name" value="BTB"/>
    <property type="match status" value="1"/>
</dbReference>
<feature type="domain" description="BTB" evidence="1">
    <location>
        <begin position="25"/>
        <end position="98"/>
    </location>
</feature>
<dbReference type="CDD" id="cd18186">
    <property type="entry name" value="BTB_POZ_ZBTB_KLHL-like"/>
    <property type="match status" value="1"/>
</dbReference>
<protein>
    <submittedName>
        <fullName evidence="2">(Mediterranean fruit fly) hypothetical protein</fullName>
    </submittedName>
    <submittedName>
        <fullName evidence="3">BTB/POZ domain-containing protein 6-A</fullName>
    </submittedName>
</protein>
<dbReference type="GO" id="GO:0022008">
    <property type="term" value="P:neurogenesis"/>
    <property type="evidence" value="ECO:0007669"/>
    <property type="project" value="TreeGrafter"/>
</dbReference>
<reference evidence="2" key="3">
    <citation type="submission" date="2020-11" db="EMBL/GenBank/DDBJ databases">
        <authorList>
            <person name="Whitehead M."/>
        </authorList>
    </citation>
    <scope>NUCLEOTIDE SEQUENCE</scope>
    <source>
        <strain evidence="2">EGII</strain>
    </source>
</reference>
<dbReference type="PROSITE" id="PS50097">
    <property type="entry name" value="BTB"/>
    <property type="match status" value="1"/>
</dbReference>
<organism evidence="3">
    <name type="scientific">Ceratitis capitata</name>
    <name type="common">Mediterranean fruit fly</name>
    <name type="synonym">Tephritis capitata</name>
    <dbReference type="NCBI Taxonomy" id="7213"/>
    <lineage>
        <taxon>Eukaryota</taxon>
        <taxon>Metazoa</taxon>
        <taxon>Ecdysozoa</taxon>
        <taxon>Arthropoda</taxon>
        <taxon>Hexapoda</taxon>
        <taxon>Insecta</taxon>
        <taxon>Pterygota</taxon>
        <taxon>Neoptera</taxon>
        <taxon>Endopterygota</taxon>
        <taxon>Diptera</taxon>
        <taxon>Brachycera</taxon>
        <taxon>Muscomorpha</taxon>
        <taxon>Tephritoidea</taxon>
        <taxon>Tephritidae</taxon>
        <taxon>Ceratitis</taxon>
        <taxon>Ceratitis</taxon>
    </lineage>
</organism>
<dbReference type="EMBL" id="GAMC01001915">
    <property type="protein sequence ID" value="JAC04641.1"/>
    <property type="molecule type" value="mRNA"/>
</dbReference>
<dbReference type="Gene3D" id="3.30.710.10">
    <property type="entry name" value="Potassium Channel Kv1.1, Chain A"/>
    <property type="match status" value="1"/>
</dbReference>
<keyword evidence="4" id="KW-1185">Reference proteome</keyword>
<dbReference type="InterPro" id="IPR011333">
    <property type="entry name" value="SKP1/BTB/POZ_sf"/>
</dbReference>
<evidence type="ECO:0000313" key="3">
    <source>
        <dbReference type="EMBL" id="JAC04641.1"/>
    </source>
</evidence>
<evidence type="ECO:0000313" key="2">
    <source>
        <dbReference type="EMBL" id="CAD7011272.1"/>
    </source>
</evidence>
<dbReference type="AlphaFoldDB" id="W8BTF4"/>
<name>W8BTF4_CERCA</name>
<reference evidence="3" key="1">
    <citation type="submission" date="2013-07" db="EMBL/GenBank/DDBJ databases">
        <authorList>
            <person name="Geib S."/>
        </authorList>
    </citation>
    <scope>NUCLEOTIDE SEQUENCE</scope>
</reference>
<dbReference type="GO" id="GO:0005829">
    <property type="term" value="C:cytosol"/>
    <property type="evidence" value="ECO:0007669"/>
    <property type="project" value="TreeGrafter"/>
</dbReference>
<proteinExistence type="evidence at transcript level"/>